<dbReference type="Gene3D" id="1.10.260.40">
    <property type="entry name" value="lambda repressor-like DNA-binding domains"/>
    <property type="match status" value="1"/>
</dbReference>
<proteinExistence type="predicted"/>
<reference evidence="2" key="1">
    <citation type="submission" date="2022-06" db="EMBL/GenBank/DDBJ databases">
        <title>Novel species in genus nocardia.</title>
        <authorList>
            <person name="Li F."/>
        </authorList>
    </citation>
    <scope>NUCLEOTIDE SEQUENCE</scope>
    <source>
        <strain evidence="2">CDC141</strain>
    </source>
</reference>
<evidence type="ECO:0000259" key="1">
    <source>
        <dbReference type="PROSITE" id="PS50943"/>
    </source>
</evidence>
<gene>
    <name evidence="2" type="ORF">NDR86_36870</name>
</gene>
<accession>A0A9X2J2D4</accession>
<dbReference type="GO" id="GO:0003677">
    <property type="term" value="F:DNA binding"/>
    <property type="evidence" value="ECO:0007669"/>
    <property type="project" value="InterPro"/>
</dbReference>
<dbReference type="RefSeq" id="WP_251918941.1">
    <property type="nucleotide sequence ID" value="NZ_JAMRXG010000036.1"/>
</dbReference>
<comment type="caution">
    <text evidence="2">The sequence shown here is derived from an EMBL/GenBank/DDBJ whole genome shotgun (WGS) entry which is preliminary data.</text>
</comment>
<dbReference type="EMBL" id="JAMRXG010000036">
    <property type="protein sequence ID" value="MCM6779065.1"/>
    <property type="molecule type" value="Genomic_DNA"/>
</dbReference>
<protein>
    <recommendedName>
        <fullName evidence="1">HTH cro/C1-type domain-containing protein</fullName>
    </recommendedName>
</protein>
<evidence type="ECO:0000313" key="3">
    <source>
        <dbReference type="Proteomes" id="UP001139157"/>
    </source>
</evidence>
<organism evidence="2 3">
    <name type="scientific">Nocardia pulmonis</name>
    <dbReference type="NCBI Taxonomy" id="2951408"/>
    <lineage>
        <taxon>Bacteria</taxon>
        <taxon>Bacillati</taxon>
        <taxon>Actinomycetota</taxon>
        <taxon>Actinomycetes</taxon>
        <taxon>Mycobacteriales</taxon>
        <taxon>Nocardiaceae</taxon>
        <taxon>Nocardia</taxon>
    </lineage>
</organism>
<sequence length="158" mass="17424">MADRPAPRPACRPLVRKIDERLVHLIGLRYPDERTRPGYARLAHEIRAATGGTISGTYLWELATGKKRNLTLEQLDILAEFFEVPPEYFFNDEVAERVSVELELAAALRDAKIRSLVLRAAGLSTVALDSLLSVVSEVRRLQGLPGSEDDAGSPDSTV</sequence>
<dbReference type="PROSITE" id="PS50943">
    <property type="entry name" value="HTH_CROC1"/>
    <property type="match status" value="1"/>
</dbReference>
<dbReference type="AlphaFoldDB" id="A0A9X2J2D4"/>
<evidence type="ECO:0000313" key="2">
    <source>
        <dbReference type="EMBL" id="MCM6779065.1"/>
    </source>
</evidence>
<feature type="domain" description="HTH cro/C1-type" evidence="1">
    <location>
        <begin position="67"/>
        <end position="89"/>
    </location>
</feature>
<name>A0A9X2J2D4_9NOCA</name>
<dbReference type="Proteomes" id="UP001139157">
    <property type="component" value="Unassembled WGS sequence"/>
</dbReference>
<dbReference type="InterPro" id="IPR010982">
    <property type="entry name" value="Lambda_DNA-bd_dom_sf"/>
</dbReference>
<keyword evidence="3" id="KW-1185">Reference proteome</keyword>
<dbReference type="InterPro" id="IPR001387">
    <property type="entry name" value="Cro/C1-type_HTH"/>
</dbReference>